<feature type="coiled-coil region" evidence="1">
    <location>
        <begin position="149"/>
        <end position="179"/>
    </location>
</feature>
<dbReference type="AlphaFoldDB" id="A0AAV4LU06"/>
<feature type="compositionally biased region" description="Basic and acidic residues" evidence="2">
    <location>
        <begin position="302"/>
        <end position="321"/>
    </location>
</feature>
<name>A0AAV4LU06_BABCB</name>
<dbReference type="RefSeq" id="XP_067715312.1">
    <property type="nucleotide sequence ID" value="XM_067859211.1"/>
</dbReference>
<proteinExistence type="predicted"/>
<gene>
    <name evidence="3" type="ORF">BcabD6B2_26780</name>
</gene>
<keyword evidence="1" id="KW-0175">Coiled coil</keyword>
<comment type="caution">
    <text evidence="3">The sequence shown here is derived from an EMBL/GenBank/DDBJ whole genome shotgun (WGS) entry which is preliminary data.</text>
</comment>
<evidence type="ECO:0000313" key="4">
    <source>
        <dbReference type="Proteomes" id="UP001497744"/>
    </source>
</evidence>
<evidence type="ECO:0000256" key="1">
    <source>
        <dbReference type="SAM" id="Coils"/>
    </source>
</evidence>
<keyword evidence="4" id="KW-1185">Reference proteome</keyword>
<feature type="region of interest" description="Disordered" evidence="2">
    <location>
        <begin position="185"/>
        <end position="207"/>
    </location>
</feature>
<organism evidence="3 4">
    <name type="scientific">Babesia caballi</name>
    <dbReference type="NCBI Taxonomy" id="5871"/>
    <lineage>
        <taxon>Eukaryota</taxon>
        <taxon>Sar</taxon>
        <taxon>Alveolata</taxon>
        <taxon>Apicomplexa</taxon>
        <taxon>Aconoidasida</taxon>
        <taxon>Piroplasmida</taxon>
        <taxon>Babesiidae</taxon>
        <taxon>Babesia</taxon>
    </lineage>
</organism>
<dbReference type="Proteomes" id="UP001497744">
    <property type="component" value="Unassembled WGS sequence"/>
</dbReference>
<evidence type="ECO:0000313" key="3">
    <source>
        <dbReference type="EMBL" id="GIX63243.1"/>
    </source>
</evidence>
<dbReference type="EMBL" id="BPLF01000002">
    <property type="protein sequence ID" value="GIX63243.1"/>
    <property type="molecule type" value="Genomic_DNA"/>
</dbReference>
<accession>A0AAV4LU06</accession>
<feature type="region of interest" description="Disordered" evidence="2">
    <location>
        <begin position="282"/>
        <end position="322"/>
    </location>
</feature>
<sequence>MTAGGRLDRDLGADTAPVGVAEVGGSAYNGVSASSANGMSDDNAWQTRCVAAILASSRGAFPENISYEMNGDVLTWIARGYQSELKIECKNALEVIDGFYHAEYFLDTSKILDEHGEFKADVTFEEAEPEYEPKAMVAQQAIVETVRRFRRQQRFRKELEEEERAAEEAQNEATAAANDHVDAAATKRPSEAPAGERKTKQQVQQSLQEKYAPSVCVRVMNNTREVSKQTIKEILRGRKKDLPGIGGRGAISQEDPLDVIQTAVIKRDVRFIETHNVYIKRKKQTKAADHAASTKTSAAPPGREEKPAEAEHVPDENTMDKRSRKGAVFQDCYVPIAKNDWVAETFVKAHRLAY</sequence>
<feature type="compositionally biased region" description="Basic and acidic residues" evidence="2">
    <location>
        <begin position="188"/>
        <end position="199"/>
    </location>
</feature>
<evidence type="ECO:0000256" key="2">
    <source>
        <dbReference type="SAM" id="MobiDB-lite"/>
    </source>
</evidence>
<dbReference type="GeneID" id="94194724"/>
<reference evidence="3 4" key="1">
    <citation type="submission" date="2021-06" db="EMBL/GenBank/DDBJ databases">
        <title>Genome sequence of Babesia caballi.</title>
        <authorList>
            <person name="Yamagishi J."/>
            <person name="Kidaka T."/>
            <person name="Ochi A."/>
        </authorList>
    </citation>
    <scope>NUCLEOTIDE SEQUENCE [LARGE SCALE GENOMIC DNA]</scope>
    <source>
        <strain evidence="3">USDA-D6B2</strain>
    </source>
</reference>
<protein>
    <submittedName>
        <fullName evidence="3">DNA mismatch repair protein, putative</fullName>
    </submittedName>
</protein>